<protein>
    <recommendedName>
        <fullName evidence="5">Transmembrane protein 26</fullName>
    </recommendedName>
</protein>
<evidence type="ECO:0000313" key="4">
    <source>
        <dbReference type="Proteomes" id="UP000677054"/>
    </source>
</evidence>
<dbReference type="EMBL" id="CAJPEV010000167">
    <property type="protein sequence ID" value="CAG0881726.1"/>
    <property type="molecule type" value="Genomic_DNA"/>
</dbReference>
<feature type="transmembrane region" description="Helical" evidence="2">
    <location>
        <begin position="35"/>
        <end position="56"/>
    </location>
</feature>
<evidence type="ECO:0008006" key="5">
    <source>
        <dbReference type="Google" id="ProtNLM"/>
    </source>
</evidence>
<keyword evidence="2" id="KW-0812">Transmembrane</keyword>
<feature type="transmembrane region" description="Helical" evidence="2">
    <location>
        <begin position="248"/>
        <end position="272"/>
    </location>
</feature>
<dbReference type="PANTHER" id="PTHR22168">
    <property type="entry name" value="TMEM26 PROTEIN"/>
    <property type="match status" value="1"/>
</dbReference>
<keyword evidence="2" id="KW-1133">Transmembrane helix</keyword>
<evidence type="ECO:0000313" key="3">
    <source>
        <dbReference type="EMBL" id="CAD7241721.1"/>
    </source>
</evidence>
<organism evidence="3">
    <name type="scientific">Darwinula stevensoni</name>
    <dbReference type="NCBI Taxonomy" id="69355"/>
    <lineage>
        <taxon>Eukaryota</taxon>
        <taxon>Metazoa</taxon>
        <taxon>Ecdysozoa</taxon>
        <taxon>Arthropoda</taxon>
        <taxon>Crustacea</taxon>
        <taxon>Oligostraca</taxon>
        <taxon>Ostracoda</taxon>
        <taxon>Podocopa</taxon>
        <taxon>Podocopida</taxon>
        <taxon>Darwinulocopina</taxon>
        <taxon>Darwinuloidea</taxon>
        <taxon>Darwinulidae</taxon>
        <taxon>Darwinula</taxon>
    </lineage>
</organism>
<evidence type="ECO:0000256" key="2">
    <source>
        <dbReference type="SAM" id="Phobius"/>
    </source>
</evidence>
<feature type="compositionally biased region" description="Basic and acidic residues" evidence="1">
    <location>
        <begin position="331"/>
        <end position="351"/>
    </location>
</feature>
<gene>
    <name evidence="3" type="ORF">DSTB1V02_LOCUS1701</name>
</gene>
<feature type="transmembrane region" description="Helical" evidence="2">
    <location>
        <begin position="278"/>
        <end position="300"/>
    </location>
</feature>
<dbReference type="Pfam" id="PF09772">
    <property type="entry name" value="Tmem26"/>
    <property type="match status" value="1"/>
</dbReference>
<dbReference type="InterPro" id="IPR019169">
    <property type="entry name" value="Transmembrane_26"/>
</dbReference>
<accession>A0A7R8X8P0</accession>
<feature type="region of interest" description="Disordered" evidence="1">
    <location>
        <begin position="315"/>
        <end position="442"/>
    </location>
</feature>
<feature type="transmembrane region" description="Helical" evidence="2">
    <location>
        <begin position="210"/>
        <end position="227"/>
    </location>
</feature>
<feature type="compositionally biased region" description="Basic and acidic residues" evidence="1">
    <location>
        <begin position="397"/>
        <end position="420"/>
    </location>
</feature>
<keyword evidence="2" id="KW-0472">Membrane</keyword>
<dbReference type="EMBL" id="LR899684">
    <property type="protein sequence ID" value="CAD7241721.1"/>
    <property type="molecule type" value="Genomic_DNA"/>
</dbReference>
<keyword evidence="4" id="KW-1185">Reference proteome</keyword>
<feature type="compositionally biased region" description="Low complexity" evidence="1">
    <location>
        <begin position="421"/>
        <end position="430"/>
    </location>
</feature>
<dbReference type="OrthoDB" id="10042902at2759"/>
<dbReference type="Proteomes" id="UP000677054">
    <property type="component" value="Unassembled WGS sequence"/>
</dbReference>
<feature type="transmembrane region" description="Helical" evidence="2">
    <location>
        <begin position="62"/>
        <end position="83"/>
    </location>
</feature>
<feature type="compositionally biased region" description="Low complexity" evidence="1">
    <location>
        <begin position="352"/>
        <end position="361"/>
    </location>
</feature>
<name>A0A7R8X8P0_9CRUS</name>
<reference evidence="3" key="1">
    <citation type="submission" date="2020-11" db="EMBL/GenBank/DDBJ databases">
        <authorList>
            <person name="Tran Van P."/>
        </authorList>
    </citation>
    <scope>NUCLEOTIDE SEQUENCE</scope>
</reference>
<dbReference type="PANTHER" id="PTHR22168:SF8">
    <property type="entry name" value="TRANSMEMBRANE PROTEIN 26"/>
    <property type="match status" value="1"/>
</dbReference>
<feature type="transmembrane region" description="Helical" evidence="2">
    <location>
        <begin position="6"/>
        <end position="28"/>
    </location>
</feature>
<feature type="transmembrane region" description="Helical" evidence="2">
    <location>
        <begin position="150"/>
        <end position="169"/>
    </location>
</feature>
<dbReference type="AlphaFoldDB" id="A0A7R8X8P0"/>
<proteinExistence type="predicted"/>
<sequence>MKFLLYTKAIFTRVLFSAHGFVAVWRVTSVKQDPIYWYLSAAIFVLVLESIFTLTLKKNQEWTWFCPSVFFYLGSVVPSIWLLEFDKLDRRRAFLALATGLANETSLSFNPINATAKDFGNSLTDIEELGSIQTFGIQLKIPVQLSAETWATVIEQLLMLILIVGRWFLPKGALTREQLSQLLLVYIGTAADIIEFFDAFKDEKIATNDVLVYLILSIWTWSLLQFWENPENVTRTRTVKKICCSLDVWSVLINIILQDAPFLVFRLLLIFYYNLVTYMNIFFTAKNTLVIVLQFYRLIVVQTEKRKQLRQEKLENLRKGRHRSRHHNHGRKQEKDSDRRHRPSAKHDSGRKSSPSRYSSRSVDDISVNSESSGKRERGRPRSPSPSPSPKKHRAKLIRESERERITSRSPPRDRRESRLRSSNSASQSSIHKAQSTMTNREDLGMGFPQLVLAEAVRRSRIKLEDVEV</sequence>
<evidence type="ECO:0000256" key="1">
    <source>
        <dbReference type="SAM" id="MobiDB-lite"/>
    </source>
</evidence>
<feature type="compositionally biased region" description="Basic residues" evidence="1">
    <location>
        <begin position="319"/>
        <end position="330"/>
    </location>
</feature>